<evidence type="ECO:0000256" key="1">
    <source>
        <dbReference type="SAM" id="Phobius"/>
    </source>
</evidence>
<dbReference type="EMBL" id="LAZR01021870">
    <property type="protein sequence ID" value="KKL83829.1"/>
    <property type="molecule type" value="Genomic_DNA"/>
</dbReference>
<keyword evidence="1" id="KW-0472">Membrane</keyword>
<sequence>MTTERDIYGFGTSVEREASRRYARQFRRRPREGRPELQDRSLVETGFYGAQPGLAYTGTPETVAERDFIIDFINQYGGRPGRGDIIAFQRTQGYELDESRVYAPGSLQAQMGFRTGADYLRAQQAQQTYGPFAGERVPFGGLVTYDPATGQPLTRTFEPTAAVRRGEFIPPPGGLGVTQQNVFGQLSESQYYQDYTQGARPGPGEFYPSAGQVTFQAPTLQQAEQQGLIQTDPIDLYAANLFDYLDANLGEPVDESMLREDMTPEQRAEVFRRQGAITQEQYDEAVAEAEAGIRKGIFVRYSVYWLWYLFTNLFSSHIAIIIQNTQNRINELISPTRIIKMDELGGNRWDGIYSKRPKLFIKIPRICG</sequence>
<feature type="transmembrane region" description="Helical" evidence="1">
    <location>
        <begin position="304"/>
        <end position="322"/>
    </location>
</feature>
<reference evidence="2" key="1">
    <citation type="journal article" date="2015" name="Nature">
        <title>Complex archaea that bridge the gap between prokaryotes and eukaryotes.</title>
        <authorList>
            <person name="Spang A."/>
            <person name="Saw J.H."/>
            <person name="Jorgensen S.L."/>
            <person name="Zaremba-Niedzwiedzka K."/>
            <person name="Martijn J."/>
            <person name="Lind A.E."/>
            <person name="van Eijk R."/>
            <person name="Schleper C."/>
            <person name="Guy L."/>
            <person name="Ettema T.J."/>
        </authorList>
    </citation>
    <scope>NUCLEOTIDE SEQUENCE</scope>
</reference>
<protein>
    <submittedName>
        <fullName evidence="2">Uncharacterized protein</fullName>
    </submittedName>
</protein>
<dbReference type="AlphaFoldDB" id="A0A0F9FBZ3"/>
<keyword evidence="1" id="KW-1133">Transmembrane helix</keyword>
<gene>
    <name evidence="2" type="ORF">LCGC14_1970770</name>
</gene>
<organism evidence="2">
    <name type="scientific">marine sediment metagenome</name>
    <dbReference type="NCBI Taxonomy" id="412755"/>
    <lineage>
        <taxon>unclassified sequences</taxon>
        <taxon>metagenomes</taxon>
        <taxon>ecological metagenomes</taxon>
    </lineage>
</organism>
<feature type="non-terminal residue" evidence="2">
    <location>
        <position position="368"/>
    </location>
</feature>
<name>A0A0F9FBZ3_9ZZZZ</name>
<evidence type="ECO:0000313" key="2">
    <source>
        <dbReference type="EMBL" id="KKL83829.1"/>
    </source>
</evidence>
<proteinExistence type="predicted"/>
<accession>A0A0F9FBZ3</accession>
<keyword evidence="1" id="KW-0812">Transmembrane</keyword>
<comment type="caution">
    <text evidence="2">The sequence shown here is derived from an EMBL/GenBank/DDBJ whole genome shotgun (WGS) entry which is preliminary data.</text>
</comment>